<evidence type="ECO:0000256" key="1">
    <source>
        <dbReference type="SAM" id="SignalP"/>
    </source>
</evidence>
<evidence type="ECO:0000313" key="2">
    <source>
        <dbReference type="EMBL" id="QDF62981.1"/>
    </source>
</evidence>
<organism evidence="2">
    <name type="scientific">Brassica oleracea</name>
    <name type="common">Wild cabbage</name>
    <dbReference type="NCBI Taxonomy" id="3712"/>
    <lineage>
        <taxon>Eukaryota</taxon>
        <taxon>Viridiplantae</taxon>
        <taxon>Streptophyta</taxon>
        <taxon>Embryophyta</taxon>
        <taxon>Tracheophyta</taxon>
        <taxon>Spermatophyta</taxon>
        <taxon>Magnoliopsida</taxon>
        <taxon>eudicotyledons</taxon>
        <taxon>Gunneridae</taxon>
        <taxon>Pentapetalae</taxon>
        <taxon>rosids</taxon>
        <taxon>malvids</taxon>
        <taxon>Brassicales</taxon>
        <taxon>Brassicaceae</taxon>
        <taxon>Brassiceae</taxon>
        <taxon>Brassica</taxon>
    </lineage>
</organism>
<name>A0A4Y6I0Q7_BRAOL</name>
<dbReference type="AlphaFoldDB" id="A0A4Y6I0Q7"/>
<keyword evidence="1" id="KW-0732">Signal</keyword>
<sequence>MSSSKLAIFCIIMITLLPFHEFVDGQGLKARNAPPRYCQERNFCDALTVICYVCNTGIYKKRVYTSKKICTEVCKP</sequence>
<protein>
    <submittedName>
        <fullName evidence="2">Pollen coat protein B25</fullName>
    </submittedName>
</protein>
<keyword evidence="2" id="KW-0946">Virion</keyword>
<feature type="signal peptide" evidence="1">
    <location>
        <begin position="1"/>
        <end position="25"/>
    </location>
</feature>
<feature type="chain" id="PRO_5021216381" evidence="1">
    <location>
        <begin position="26"/>
        <end position="76"/>
    </location>
</feature>
<keyword evidence="2" id="KW-0167">Capsid protein</keyword>
<reference evidence="2" key="1">
    <citation type="submission" date="2018-12" db="EMBL/GenBank/DDBJ databases">
        <authorList>
            <person name="Gao Q."/>
        </authorList>
    </citation>
    <scope>NUCLEOTIDE SEQUENCE</scope>
</reference>
<accession>A0A4Y6I0Q7</accession>
<proteinExistence type="evidence at transcript level"/>
<dbReference type="EMBL" id="MK256423">
    <property type="protein sequence ID" value="QDF62981.1"/>
    <property type="molecule type" value="mRNA"/>
</dbReference>
<gene>
    <name evidence="2" type="primary">PCP-B25</name>
</gene>